<sequence length="127" mass="15276">MLLLHLAWMTCMWDCAPKAIITDQCMAMKNAIEDVFSYTRHRWCIWHILKKVPEKLGMYDAYKSILSSLHNVVYDSLTKEEFEEVWEVFIKNYEFQDNEWLHGLYSERNRWAPAFVKDVFWAKISST</sequence>
<name>A0ACC0LW03_RHOML</name>
<protein>
    <submittedName>
        <fullName evidence="1">Uncharacterized protein</fullName>
    </submittedName>
</protein>
<organism evidence="1 2">
    <name type="scientific">Rhododendron molle</name>
    <name type="common">Chinese azalea</name>
    <name type="synonym">Azalea mollis</name>
    <dbReference type="NCBI Taxonomy" id="49168"/>
    <lineage>
        <taxon>Eukaryota</taxon>
        <taxon>Viridiplantae</taxon>
        <taxon>Streptophyta</taxon>
        <taxon>Embryophyta</taxon>
        <taxon>Tracheophyta</taxon>
        <taxon>Spermatophyta</taxon>
        <taxon>Magnoliopsida</taxon>
        <taxon>eudicotyledons</taxon>
        <taxon>Gunneridae</taxon>
        <taxon>Pentapetalae</taxon>
        <taxon>asterids</taxon>
        <taxon>Ericales</taxon>
        <taxon>Ericaceae</taxon>
        <taxon>Ericoideae</taxon>
        <taxon>Rhodoreae</taxon>
        <taxon>Rhododendron</taxon>
    </lineage>
</organism>
<keyword evidence="2" id="KW-1185">Reference proteome</keyword>
<reference evidence="1" key="1">
    <citation type="submission" date="2022-02" db="EMBL/GenBank/DDBJ databases">
        <title>Plant Genome Project.</title>
        <authorList>
            <person name="Zhang R.-G."/>
        </authorList>
    </citation>
    <scope>NUCLEOTIDE SEQUENCE</scope>
    <source>
        <strain evidence="1">AT1</strain>
    </source>
</reference>
<evidence type="ECO:0000313" key="1">
    <source>
        <dbReference type="EMBL" id="KAI8532328.1"/>
    </source>
</evidence>
<dbReference type="Proteomes" id="UP001062846">
    <property type="component" value="Chromosome 11"/>
</dbReference>
<dbReference type="EMBL" id="CM046398">
    <property type="protein sequence ID" value="KAI8532328.1"/>
    <property type="molecule type" value="Genomic_DNA"/>
</dbReference>
<gene>
    <name evidence="1" type="ORF">RHMOL_Rhmol11G0205500</name>
</gene>
<evidence type="ECO:0000313" key="2">
    <source>
        <dbReference type="Proteomes" id="UP001062846"/>
    </source>
</evidence>
<proteinExistence type="predicted"/>
<comment type="caution">
    <text evidence="1">The sequence shown here is derived from an EMBL/GenBank/DDBJ whole genome shotgun (WGS) entry which is preliminary data.</text>
</comment>
<accession>A0ACC0LW03</accession>